<feature type="transmembrane region" description="Helical" evidence="1">
    <location>
        <begin position="246"/>
        <end position="266"/>
    </location>
</feature>
<feature type="transmembrane region" description="Helical" evidence="1">
    <location>
        <begin position="441"/>
        <end position="467"/>
    </location>
</feature>
<keyword evidence="3" id="KW-1185">Reference proteome</keyword>
<dbReference type="OrthoDB" id="1707224at2"/>
<dbReference type="RefSeq" id="WP_075726516.1">
    <property type="nucleotide sequence ID" value="NZ_LTDM01000022.1"/>
</dbReference>
<feature type="transmembrane region" description="Helical" evidence="1">
    <location>
        <begin position="401"/>
        <end position="421"/>
    </location>
</feature>
<feature type="transmembrane region" description="Helical" evidence="1">
    <location>
        <begin position="327"/>
        <end position="348"/>
    </location>
</feature>
<keyword evidence="1" id="KW-1133">Transmembrane helix</keyword>
<reference evidence="2 3" key="1">
    <citation type="submission" date="2016-02" db="EMBL/GenBank/DDBJ databases">
        <title>Genome sequence of Tissierella creatinophila DSM 6911.</title>
        <authorList>
            <person name="Poehlein A."/>
            <person name="Daniel R."/>
        </authorList>
    </citation>
    <scope>NUCLEOTIDE SEQUENCE [LARGE SCALE GENOMIC DNA]</scope>
    <source>
        <strain evidence="2 3">DSM 6911</strain>
    </source>
</reference>
<comment type="caution">
    <text evidence="2">The sequence shown here is derived from an EMBL/GenBank/DDBJ whole genome shotgun (WGS) entry which is preliminary data.</text>
</comment>
<protein>
    <submittedName>
        <fullName evidence="2">Double zinc ribbon</fullName>
    </submittedName>
</protein>
<feature type="transmembrane region" description="Helical" evidence="1">
    <location>
        <begin position="203"/>
        <end position="221"/>
    </location>
</feature>
<dbReference type="EMBL" id="LTDM01000022">
    <property type="protein sequence ID" value="OLS02614.1"/>
    <property type="molecule type" value="Genomic_DNA"/>
</dbReference>
<evidence type="ECO:0000256" key="1">
    <source>
        <dbReference type="SAM" id="Phobius"/>
    </source>
</evidence>
<keyword evidence="1" id="KW-0812">Transmembrane</keyword>
<feature type="transmembrane region" description="Helical" evidence="1">
    <location>
        <begin position="166"/>
        <end position="188"/>
    </location>
</feature>
<gene>
    <name evidence="2" type="ORF">TICRE_14150</name>
</gene>
<evidence type="ECO:0000313" key="3">
    <source>
        <dbReference type="Proteomes" id="UP000186112"/>
    </source>
</evidence>
<feature type="transmembrane region" description="Helical" evidence="1">
    <location>
        <begin position="91"/>
        <end position="113"/>
    </location>
</feature>
<name>A0A1U7M5L3_TISCR</name>
<dbReference type="AlphaFoldDB" id="A0A1U7M5L3"/>
<accession>A0A1U7M5L3</accession>
<feature type="transmembrane region" description="Helical" evidence="1">
    <location>
        <begin position="286"/>
        <end position="306"/>
    </location>
</feature>
<organism evidence="2 3">
    <name type="scientific">Tissierella creatinophila DSM 6911</name>
    <dbReference type="NCBI Taxonomy" id="1123403"/>
    <lineage>
        <taxon>Bacteria</taxon>
        <taxon>Bacillati</taxon>
        <taxon>Bacillota</taxon>
        <taxon>Tissierellia</taxon>
        <taxon>Tissierellales</taxon>
        <taxon>Tissierellaceae</taxon>
        <taxon>Tissierella</taxon>
    </lineage>
</organism>
<dbReference type="Proteomes" id="UP000186112">
    <property type="component" value="Unassembled WGS sequence"/>
</dbReference>
<feature type="transmembrane region" description="Helical" evidence="1">
    <location>
        <begin position="368"/>
        <end position="389"/>
    </location>
</feature>
<proteinExistence type="predicted"/>
<evidence type="ECO:0000313" key="2">
    <source>
        <dbReference type="EMBL" id="OLS02614.1"/>
    </source>
</evidence>
<sequence>MFCRVCGEKNDETSLYCSKDGERLDKDNKSLNLVNGNTKFCKDCGQAVATSDLYCLNCSSSLYIVEEYKNSNKEKCLQDIKLKSKFDIVDLFKYSAIASGLVLLISIIISSFINTKFIELMSKELEFDITNKLINFLDVSSILNGFSLNIGLISNGANLLDINLNSMFFILALIPIAIFSIMGIYISITHKKREQRLEIKDCLVIALFYGGIISLLSLFASRKMDLNIPGLFDEFGIGKIVFAKKYGFLSAFINSSILSLFSLGLGNGIYSLFVNMRDKEDKFNPLASSAFIFVVSSIFVVGFILFEDLGNSGFDMTGSGALLGKMTILQMFIYLLLFVNMGTFKMGYETDFIKASLFSNMDGFKETFANAQFLYIGLFVSIALFFLIGRNLRKKGYQLKMIFYTPTLFSLGLGTLAYLISTNISMTGISEYSFNSIGFDFLEFSSISIFISSFIIFSLSSFGGYLLTNGGKERVASHE</sequence>
<keyword evidence="1" id="KW-0472">Membrane</keyword>